<dbReference type="GO" id="GO:0008083">
    <property type="term" value="F:growth factor activity"/>
    <property type="evidence" value="ECO:0007669"/>
    <property type="project" value="InterPro"/>
</dbReference>
<reference evidence="3" key="2">
    <citation type="submission" date="2025-08" db="UniProtKB">
        <authorList>
            <consortium name="RefSeq"/>
        </authorList>
    </citation>
    <scope>IDENTIFICATION</scope>
    <source>
        <tissue evidence="3">Leaf</tissue>
    </source>
</reference>
<proteinExistence type="predicted"/>
<dbReference type="Proteomes" id="UP000515123">
    <property type="component" value="Linkage group 20"/>
</dbReference>
<sequence>MVAKDDQKNSGNMELRDAMRSSRWLRGIRKMGGGNHVLEDEEAVVGVNKGPTNTGKANNSIKKSADSATKGMDAKGFRSNFSTKSKGSFHVDPPNGSQIPFQRFEHQKQLDPVTVMFNMLNKDYQARARHRPPINNNVPVKRFGNKP</sequence>
<dbReference type="AlphaFoldDB" id="A0A6P5GQL1"/>
<dbReference type="OrthoDB" id="787090at2759"/>
<accession>A0A6P5GQL1</accession>
<feature type="region of interest" description="Disordered" evidence="1">
    <location>
        <begin position="1"/>
        <end position="20"/>
    </location>
</feature>
<evidence type="ECO:0000313" key="2">
    <source>
        <dbReference type="Proteomes" id="UP000515123"/>
    </source>
</evidence>
<name>A0A6P5GQL1_ANACO</name>
<dbReference type="RefSeq" id="XP_020110184.1">
    <property type="nucleotide sequence ID" value="XM_020254595.1"/>
</dbReference>
<dbReference type="GO" id="GO:0010082">
    <property type="term" value="P:regulation of root meristem growth"/>
    <property type="evidence" value="ECO:0007669"/>
    <property type="project" value="InterPro"/>
</dbReference>
<keyword evidence="2" id="KW-1185">Reference proteome</keyword>
<reference evidence="2" key="1">
    <citation type="journal article" date="2015" name="Nat. Genet.">
        <title>The pineapple genome and the evolution of CAM photosynthesis.</title>
        <authorList>
            <person name="Ming R."/>
            <person name="VanBuren R."/>
            <person name="Wai C.M."/>
            <person name="Tang H."/>
            <person name="Schatz M.C."/>
            <person name="Bowers J.E."/>
            <person name="Lyons E."/>
            <person name="Wang M.L."/>
            <person name="Chen J."/>
            <person name="Biggers E."/>
            <person name="Zhang J."/>
            <person name="Huang L."/>
            <person name="Zhang L."/>
            <person name="Miao W."/>
            <person name="Zhang J."/>
            <person name="Ye Z."/>
            <person name="Miao C."/>
            <person name="Lin Z."/>
            <person name="Wang H."/>
            <person name="Zhou H."/>
            <person name="Yim W.C."/>
            <person name="Priest H.D."/>
            <person name="Zheng C."/>
            <person name="Woodhouse M."/>
            <person name="Edger P.P."/>
            <person name="Guyot R."/>
            <person name="Guo H.B."/>
            <person name="Guo H."/>
            <person name="Zheng G."/>
            <person name="Singh R."/>
            <person name="Sharma A."/>
            <person name="Min X."/>
            <person name="Zheng Y."/>
            <person name="Lee H."/>
            <person name="Gurtowski J."/>
            <person name="Sedlazeck F.J."/>
            <person name="Harkess A."/>
            <person name="McKain M.R."/>
            <person name="Liao Z."/>
            <person name="Fang J."/>
            <person name="Liu J."/>
            <person name="Zhang X."/>
            <person name="Zhang Q."/>
            <person name="Hu W."/>
            <person name="Qin Y."/>
            <person name="Wang K."/>
            <person name="Chen L.Y."/>
            <person name="Shirley N."/>
            <person name="Lin Y.R."/>
            <person name="Liu L.Y."/>
            <person name="Hernandez A.G."/>
            <person name="Wright C.L."/>
            <person name="Bulone V."/>
            <person name="Tuskan G.A."/>
            <person name="Heath K."/>
            <person name="Zee F."/>
            <person name="Moore P.H."/>
            <person name="Sunkar R."/>
            <person name="Leebens-Mack J.H."/>
            <person name="Mockler T."/>
            <person name="Bennetzen J.L."/>
            <person name="Freeling M."/>
            <person name="Sankoff D."/>
            <person name="Paterson A.H."/>
            <person name="Zhu X."/>
            <person name="Yang X."/>
            <person name="Smith J.A."/>
            <person name="Cushman J.C."/>
            <person name="Paull R.E."/>
            <person name="Yu Q."/>
        </authorList>
    </citation>
    <scope>NUCLEOTIDE SEQUENCE [LARGE SCALE GENOMIC DNA]</scope>
    <source>
        <strain evidence="2">cv. F153</strain>
    </source>
</reference>
<dbReference type="GeneID" id="109725413"/>
<evidence type="ECO:0000313" key="3">
    <source>
        <dbReference type="RefSeq" id="XP_020110184.1"/>
    </source>
</evidence>
<evidence type="ECO:0000256" key="1">
    <source>
        <dbReference type="SAM" id="MobiDB-lite"/>
    </source>
</evidence>
<feature type="region of interest" description="Disordered" evidence="1">
    <location>
        <begin position="126"/>
        <end position="147"/>
    </location>
</feature>
<feature type="compositionally biased region" description="Polar residues" evidence="1">
    <location>
        <begin position="50"/>
        <end position="62"/>
    </location>
</feature>
<dbReference type="PANTHER" id="PTHR36313:SF7">
    <property type="entry name" value="OS09G0474600 PROTEIN"/>
    <property type="match status" value="1"/>
</dbReference>
<organism evidence="2 3">
    <name type="scientific">Ananas comosus</name>
    <name type="common">Pineapple</name>
    <name type="synonym">Ananas ananas</name>
    <dbReference type="NCBI Taxonomy" id="4615"/>
    <lineage>
        <taxon>Eukaryota</taxon>
        <taxon>Viridiplantae</taxon>
        <taxon>Streptophyta</taxon>
        <taxon>Embryophyta</taxon>
        <taxon>Tracheophyta</taxon>
        <taxon>Spermatophyta</taxon>
        <taxon>Magnoliopsida</taxon>
        <taxon>Liliopsida</taxon>
        <taxon>Poales</taxon>
        <taxon>Bromeliaceae</taxon>
        <taxon>Bromelioideae</taxon>
        <taxon>Ananas</taxon>
    </lineage>
</organism>
<dbReference type="PANTHER" id="PTHR36313">
    <property type="entry name" value="ROOT MERISTEM GROWTH FACTOR 2"/>
    <property type="match status" value="1"/>
</dbReference>
<protein>
    <submittedName>
        <fullName evidence="3">Uncharacterized protein LOC109725413</fullName>
    </submittedName>
</protein>
<gene>
    <name evidence="3" type="primary">LOC109725413</name>
</gene>
<feature type="region of interest" description="Disordered" evidence="1">
    <location>
        <begin position="47"/>
        <end position="99"/>
    </location>
</feature>
<dbReference type="InterPro" id="IPR038804">
    <property type="entry name" value="RGF3"/>
</dbReference>